<feature type="compositionally biased region" description="Polar residues" evidence="1">
    <location>
        <begin position="691"/>
        <end position="710"/>
    </location>
</feature>
<feature type="compositionally biased region" description="Low complexity" evidence="1">
    <location>
        <begin position="1453"/>
        <end position="1471"/>
    </location>
</feature>
<protein>
    <submittedName>
        <fullName evidence="2">Uncharacterized protein</fullName>
    </submittedName>
</protein>
<feature type="compositionally biased region" description="Basic and acidic residues" evidence="1">
    <location>
        <begin position="711"/>
        <end position="726"/>
    </location>
</feature>
<dbReference type="InterPro" id="IPR045538">
    <property type="entry name" value="CIS_TMP"/>
</dbReference>
<feature type="compositionally biased region" description="Low complexity" evidence="1">
    <location>
        <begin position="738"/>
        <end position="747"/>
    </location>
</feature>
<feature type="compositionally biased region" description="Basic and acidic residues" evidence="1">
    <location>
        <begin position="1492"/>
        <end position="1502"/>
    </location>
</feature>
<evidence type="ECO:0000256" key="1">
    <source>
        <dbReference type="SAM" id="MobiDB-lite"/>
    </source>
</evidence>
<feature type="region of interest" description="Disordered" evidence="1">
    <location>
        <begin position="691"/>
        <end position="752"/>
    </location>
</feature>
<reference evidence="2" key="2">
    <citation type="submission" date="2020-09" db="EMBL/GenBank/DDBJ databases">
        <authorList>
            <person name="Sun Q."/>
            <person name="Sedlacek I."/>
        </authorList>
    </citation>
    <scope>NUCLEOTIDE SEQUENCE</scope>
    <source>
        <strain evidence="2">CCM 7664</strain>
    </source>
</reference>
<feature type="compositionally biased region" description="Polar residues" evidence="1">
    <location>
        <begin position="584"/>
        <end position="604"/>
    </location>
</feature>
<feature type="region of interest" description="Disordered" evidence="1">
    <location>
        <begin position="1246"/>
        <end position="1274"/>
    </location>
</feature>
<dbReference type="Pfam" id="PF19268">
    <property type="entry name" value="CIS_TMP"/>
    <property type="match status" value="2"/>
</dbReference>
<proteinExistence type="predicted"/>
<dbReference type="Proteomes" id="UP000627205">
    <property type="component" value="Unassembled WGS sequence"/>
</dbReference>
<feature type="compositionally biased region" description="Basic and acidic residues" evidence="1">
    <location>
        <begin position="1264"/>
        <end position="1274"/>
    </location>
</feature>
<organism evidence="2 3">
    <name type="scientific">Oxalicibacterium solurbis</name>
    <dbReference type="NCBI Taxonomy" id="69280"/>
    <lineage>
        <taxon>Bacteria</taxon>
        <taxon>Pseudomonadati</taxon>
        <taxon>Pseudomonadota</taxon>
        <taxon>Betaproteobacteria</taxon>
        <taxon>Burkholderiales</taxon>
        <taxon>Oxalobacteraceae</taxon>
        <taxon>Oxalicibacterium</taxon>
    </lineage>
</organism>
<accession>A0A8J3F4U2</accession>
<feature type="region of interest" description="Disordered" evidence="1">
    <location>
        <begin position="269"/>
        <end position="288"/>
    </location>
</feature>
<feature type="region of interest" description="Disordered" evidence="1">
    <location>
        <begin position="498"/>
        <end position="524"/>
    </location>
</feature>
<reference evidence="2" key="1">
    <citation type="journal article" date="2014" name="Int. J. Syst. Evol. Microbiol.">
        <title>Complete genome sequence of Corynebacterium casei LMG S-19264T (=DSM 44701T), isolated from a smear-ripened cheese.</title>
        <authorList>
            <consortium name="US DOE Joint Genome Institute (JGI-PGF)"/>
            <person name="Walter F."/>
            <person name="Albersmeier A."/>
            <person name="Kalinowski J."/>
            <person name="Ruckert C."/>
        </authorList>
    </citation>
    <scope>NUCLEOTIDE SEQUENCE</scope>
    <source>
        <strain evidence="2">CCM 7664</strain>
    </source>
</reference>
<feature type="region of interest" description="Disordered" evidence="1">
    <location>
        <begin position="1091"/>
        <end position="1120"/>
    </location>
</feature>
<name>A0A8J3F4U2_9BURK</name>
<dbReference type="EMBL" id="BMDP01000001">
    <property type="protein sequence ID" value="GGI52858.1"/>
    <property type="molecule type" value="Genomic_DNA"/>
</dbReference>
<keyword evidence="3" id="KW-1185">Reference proteome</keyword>
<feature type="region of interest" description="Disordered" evidence="1">
    <location>
        <begin position="572"/>
        <end position="645"/>
    </location>
</feature>
<comment type="caution">
    <text evidence="2">The sequence shown here is derived from an EMBL/GenBank/DDBJ whole genome shotgun (WGS) entry which is preliminary data.</text>
</comment>
<evidence type="ECO:0000313" key="2">
    <source>
        <dbReference type="EMBL" id="GGI52858.1"/>
    </source>
</evidence>
<gene>
    <name evidence="2" type="ORF">GCM10011430_00320</name>
</gene>
<feature type="region of interest" description="Disordered" evidence="1">
    <location>
        <begin position="1433"/>
        <end position="1503"/>
    </location>
</feature>
<dbReference type="RefSeq" id="WP_188418905.1">
    <property type="nucleotide sequence ID" value="NZ_BMDP01000001.1"/>
</dbReference>
<feature type="compositionally biased region" description="Polar residues" evidence="1">
    <location>
        <begin position="269"/>
        <end position="281"/>
    </location>
</feature>
<sequence>MNMASHVIDDMVLDIAFDADAGPRDDEWRSYLSARLLPAIASVLDRHSHRDGVLVLPQVELDLGDIPLDDFQEEMTRRVERQLADLLQHRQAQLASGEKGEVALVPHARRAIERLADFLTNGVLTVQEDIADAGSHQRLLDQVLDANPAGLHALLRLSAKRMQAVARLVAQFPVSSLQRFANILQPEVDVATLIDRRLSRPGKPLPPIPKEALRLQLWRAAIDALLDGRDVQNALMAAARIEAEPVGIAVVTEKREGIAAEIATDVAAQASTSDMPQQTAPASPHDDRATANADILHRQLLQACMAGDAATLSRLLEKGEGDAIRSALHAVAGRHGIAEKMAENLPASLLAKLIGVLQPQAGHFLRALYKAVSNMRPDMRMGVSVTERTIDPDADEWSGILERRLIASLFVAVLDALKTSAPLFAAIRHARQDVKMMANRLRQPASSSDAMNRDIVHPVLNAESLSREIGEKMSRLPVAASGVLQEVLFGRIAREASATSAGTSSDREQKDSIAPAAMQPIGTMDGRTVAGEKKEEGEAEANANAEDVLEHEYWRLALAVLLEREMQTTEISRNGNDDAVSGIENDQSFRSDANANTASESKGISQPDKRSSSHQNHVPPLSRNATNEAADRSMQLSDARKNESLQSSVDLFSERNAAAMQADITYPKTGRGMGHDIDEPLVELNDRSHFAVQSPQSKTAEIASRNTSLQNEERQKMHLPDNRRQQSDAAGAIPNQPAEPLNAPDALADADDQHESPDIAVIVDSMMQIADAWQSEERISADAIEHAPDSSASVETETNLRHRLAKALLTGDAAGLQTDWRRLLQQQPELIAQAVRHYMQMAGVLERLVRGFPETMLTDLLMLLEPRALALLSEQQKRLHVLTETEGTAARKSLWEATWQQLPMATQTFDATTYANALKQRTDAILQDAIASVEQNNTSENATLEQAYRRTRQLHDALLGNVALTPQAVDDAGILQVDFPLLLRQLIRALRSEPPSVDRLAYDESLYAVLLPQAIADGGTTLTDMQTAFLDAIASHARHAVDRSAYYRGVLAALLRGEAVDLDALASQKARVSANMANDEGVATVEVKATKTGDAERKSQPGPVDMDAGNPSAESRHGTLVSDGKERIQQATHNHNASQPSRLYQTLAVSDDEETEALQKLILETATRFPEAMQTIWDALRTEKLPAPGKIFTREIWRSLLIAWMRNRFSASETESMLATLDNKAGVATRNNESCRLALLNMLQGHTAHTHSSEPQSSMPPAEARNDVQREQKEAPAWQATTLPALLAATENDIDAQRSLHHWLRTGLSDHAPAARAALRAALQDMRMAGVFAIAVPEALLAETLAAIDVRHASKRFRADWVEDSLFAIDGALSSSRLRTAKWQHLLHRAATGKGNSDDSEYASDLARHLIEATGSAHADALLAAIRQPMPAIPSPRTNVAGIDENSRRQTTASASAPFSFASDAASPLASGGTKARRTRTASSDDTQETEDDRRNRPEQEIHIPNAGMVLAAPYIPHLFSLLKLTEQGRFVDPKAAERAVHLLQFMVDERTATPEYQLVLNKLLCGVKTGTPIAAGIDITDHERETVESLLTGLIANWGALGSTSIDGLRVSFLQRTGWLRRQEDGWHLQVERRAYDMLLDRLPWSFSMIRHSWMPTLLRVDWR</sequence>
<evidence type="ECO:0000313" key="3">
    <source>
        <dbReference type="Proteomes" id="UP000627205"/>
    </source>
</evidence>